<dbReference type="WBParaSite" id="maker-unitig_23583-snap-gene-0.2-mRNA-1">
    <property type="protein sequence ID" value="maker-unitig_23583-snap-gene-0.2-mRNA-1"/>
    <property type="gene ID" value="maker-unitig_23583-snap-gene-0.2"/>
</dbReference>
<dbReference type="Proteomes" id="UP000095280">
    <property type="component" value="Unplaced"/>
</dbReference>
<evidence type="ECO:0000313" key="1">
    <source>
        <dbReference type="Proteomes" id="UP000095280"/>
    </source>
</evidence>
<keyword evidence="1" id="KW-1185">Reference proteome</keyword>
<proteinExistence type="predicted"/>
<sequence>STCAARQSVVGKTTLIRGLNRRPELASSGLKLLNEVGSQFDQNKTVIDLNLKLVSRYLDMARQDRLDDDSSDRLKLYSSSSASVSFIVMDPQAEFIEHDNVRLPPQLPELQKYTENLRQLLEQRGIPRVDLPERDLDIRNWLLLLSRAGTDVDAARHALASIWEANAHRGANRQKRGILSPTTPATTGPHSLFLDRGIGKRSGHLEKTTLDVLDLQHQLLEQMVTMRTSWCLQTGGSLLMMWPAFVAFHMRSSSDPVDERWA</sequence>
<organism evidence="1 2">
    <name type="scientific">Macrostomum lignano</name>
    <dbReference type="NCBI Taxonomy" id="282301"/>
    <lineage>
        <taxon>Eukaryota</taxon>
        <taxon>Metazoa</taxon>
        <taxon>Spiralia</taxon>
        <taxon>Lophotrochozoa</taxon>
        <taxon>Platyhelminthes</taxon>
        <taxon>Rhabditophora</taxon>
        <taxon>Macrostomorpha</taxon>
        <taxon>Macrostomida</taxon>
        <taxon>Macrostomidae</taxon>
        <taxon>Macrostomum</taxon>
    </lineage>
</organism>
<name>A0A1I8F852_9PLAT</name>
<dbReference type="AlphaFoldDB" id="A0A1I8F852"/>
<evidence type="ECO:0000313" key="2">
    <source>
        <dbReference type="WBParaSite" id="maker-unitig_23583-snap-gene-0.2-mRNA-1"/>
    </source>
</evidence>
<reference evidence="2" key="1">
    <citation type="submission" date="2016-11" db="UniProtKB">
        <authorList>
            <consortium name="WormBaseParasite"/>
        </authorList>
    </citation>
    <scope>IDENTIFICATION</scope>
</reference>
<protein>
    <submittedName>
        <fullName evidence="2">Septin-type G domain-containing protein</fullName>
    </submittedName>
</protein>
<accession>A0A1I8F852</accession>